<proteinExistence type="predicted"/>
<reference evidence="2 3" key="1">
    <citation type="submission" date="2015-01" db="EMBL/GenBank/DDBJ databases">
        <title>Genome of allotetraploid Gossypium barbadense reveals genomic plasticity and fiber elongation in cotton evolution.</title>
        <authorList>
            <person name="Chen X."/>
            <person name="Liu X."/>
            <person name="Zhao B."/>
            <person name="Zheng H."/>
            <person name="Hu Y."/>
            <person name="Lu G."/>
            <person name="Yang C."/>
            <person name="Chen J."/>
            <person name="Shan C."/>
            <person name="Zhang L."/>
            <person name="Zhou Y."/>
            <person name="Wang L."/>
            <person name="Guo W."/>
            <person name="Bai Y."/>
            <person name="Ruan J."/>
            <person name="Shangguan X."/>
            <person name="Mao Y."/>
            <person name="Jiang J."/>
            <person name="Zhu Y."/>
            <person name="Lei J."/>
            <person name="Kang H."/>
            <person name="Chen S."/>
            <person name="He X."/>
            <person name="Wang R."/>
            <person name="Wang Y."/>
            <person name="Chen J."/>
            <person name="Wang L."/>
            <person name="Yu S."/>
            <person name="Wang B."/>
            <person name="Wei J."/>
            <person name="Song S."/>
            <person name="Lu X."/>
            <person name="Gao Z."/>
            <person name="Gu W."/>
            <person name="Deng X."/>
            <person name="Ma D."/>
            <person name="Wang S."/>
            <person name="Liang W."/>
            <person name="Fang L."/>
            <person name="Cai C."/>
            <person name="Zhu X."/>
            <person name="Zhou B."/>
            <person name="Zhang Y."/>
            <person name="Chen Z."/>
            <person name="Xu S."/>
            <person name="Zhu R."/>
            <person name="Wang S."/>
            <person name="Zhang T."/>
            <person name="Zhao G."/>
        </authorList>
    </citation>
    <scope>NUCLEOTIDE SEQUENCE [LARGE SCALE GENOMIC DNA]</scope>
    <source>
        <strain evidence="3">cv. Xinhai21</strain>
        <tissue evidence="2">Leaf</tissue>
    </source>
</reference>
<sequence>MHGLLELESWRINGESNDEGGGGYSGGGRGGVPQMLCQKNIISHVGYGRGQAGHGSHREPFPKEFQSWRINGESNDEGGGGYSGGGRGGVPQMLCQKNIISHVGYGRGQAGHGSHREPFPKEFQVPE</sequence>
<evidence type="ECO:0000313" key="2">
    <source>
        <dbReference type="EMBL" id="PPR98402.1"/>
    </source>
</evidence>
<organism evidence="2 3">
    <name type="scientific">Gossypium barbadense</name>
    <name type="common">Sea Island cotton</name>
    <name type="synonym">Hibiscus barbadensis</name>
    <dbReference type="NCBI Taxonomy" id="3634"/>
    <lineage>
        <taxon>Eukaryota</taxon>
        <taxon>Viridiplantae</taxon>
        <taxon>Streptophyta</taxon>
        <taxon>Embryophyta</taxon>
        <taxon>Tracheophyta</taxon>
        <taxon>Spermatophyta</taxon>
        <taxon>Magnoliopsida</taxon>
        <taxon>eudicotyledons</taxon>
        <taxon>Gunneridae</taxon>
        <taxon>Pentapetalae</taxon>
        <taxon>rosids</taxon>
        <taxon>malvids</taxon>
        <taxon>Malvales</taxon>
        <taxon>Malvaceae</taxon>
        <taxon>Malvoideae</taxon>
        <taxon>Gossypium</taxon>
    </lineage>
</organism>
<name>A0A2P5X4Y8_GOSBA</name>
<feature type="region of interest" description="Disordered" evidence="1">
    <location>
        <begin position="69"/>
        <end position="88"/>
    </location>
</feature>
<evidence type="ECO:0000256" key="1">
    <source>
        <dbReference type="SAM" id="MobiDB-lite"/>
    </source>
</evidence>
<feature type="region of interest" description="Disordered" evidence="1">
    <location>
        <begin position="106"/>
        <end position="127"/>
    </location>
</feature>
<dbReference type="EMBL" id="KZ665654">
    <property type="protein sequence ID" value="PPR98402.1"/>
    <property type="molecule type" value="Genomic_DNA"/>
</dbReference>
<feature type="compositionally biased region" description="Gly residues" evidence="1">
    <location>
        <begin position="77"/>
        <end position="88"/>
    </location>
</feature>
<dbReference type="Proteomes" id="UP000239757">
    <property type="component" value="Unassembled WGS sequence"/>
</dbReference>
<gene>
    <name evidence="2" type="ORF">GOBAR_AA22256</name>
</gene>
<protein>
    <submittedName>
        <fullName evidence="2">Uncharacterized protein</fullName>
    </submittedName>
</protein>
<dbReference type="AlphaFoldDB" id="A0A2P5X4Y8"/>
<accession>A0A2P5X4Y8</accession>
<evidence type="ECO:0000313" key="3">
    <source>
        <dbReference type="Proteomes" id="UP000239757"/>
    </source>
</evidence>